<dbReference type="Pfam" id="PF00226">
    <property type="entry name" value="DnaJ"/>
    <property type="match status" value="1"/>
</dbReference>
<dbReference type="InterPro" id="IPR001623">
    <property type="entry name" value="DnaJ_domain"/>
</dbReference>
<evidence type="ECO:0000256" key="1">
    <source>
        <dbReference type="ARBA" id="ARBA00023186"/>
    </source>
</evidence>
<feature type="region of interest" description="Disordered" evidence="2">
    <location>
        <begin position="206"/>
        <end position="292"/>
    </location>
</feature>
<keyword evidence="5" id="KW-1185">Reference proteome</keyword>
<reference evidence="4 5" key="1">
    <citation type="submission" date="2024-03" db="EMBL/GenBank/DDBJ databases">
        <title>Aureococcus anophagefferens CCMP1851 and Kratosvirus quantuckense: Draft genome of a second virus-susceptible host strain in the model system.</title>
        <authorList>
            <person name="Chase E."/>
            <person name="Truchon A.R."/>
            <person name="Schepens W."/>
            <person name="Wilhelm S.W."/>
        </authorList>
    </citation>
    <scope>NUCLEOTIDE SEQUENCE [LARGE SCALE GENOMIC DNA]</scope>
    <source>
        <strain evidence="4 5">CCMP1851</strain>
    </source>
</reference>
<evidence type="ECO:0000313" key="5">
    <source>
        <dbReference type="Proteomes" id="UP001363151"/>
    </source>
</evidence>
<dbReference type="EMBL" id="JBBJCI010000203">
    <property type="protein sequence ID" value="KAK7241300.1"/>
    <property type="molecule type" value="Genomic_DNA"/>
</dbReference>
<organism evidence="4 5">
    <name type="scientific">Aureococcus anophagefferens</name>
    <name type="common">Harmful bloom alga</name>
    <dbReference type="NCBI Taxonomy" id="44056"/>
    <lineage>
        <taxon>Eukaryota</taxon>
        <taxon>Sar</taxon>
        <taxon>Stramenopiles</taxon>
        <taxon>Ochrophyta</taxon>
        <taxon>Pelagophyceae</taxon>
        <taxon>Pelagomonadales</taxon>
        <taxon>Pelagomonadaceae</taxon>
        <taxon>Aureococcus</taxon>
    </lineage>
</organism>
<dbReference type="CDD" id="cd06257">
    <property type="entry name" value="DnaJ"/>
    <property type="match status" value="1"/>
</dbReference>
<dbReference type="PROSITE" id="PS00636">
    <property type="entry name" value="DNAJ_1"/>
    <property type="match status" value="1"/>
</dbReference>
<dbReference type="PRINTS" id="PR00625">
    <property type="entry name" value="JDOMAIN"/>
</dbReference>
<dbReference type="Proteomes" id="UP001363151">
    <property type="component" value="Unassembled WGS sequence"/>
</dbReference>
<dbReference type="PANTHER" id="PTHR44360">
    <property type="entry name" value="DNAJ HOMOLOG SUBFAMILY B MEMBER 9"/>
    <property type="match status" value="1"/>
</dbReference>
<feature type="compositionally biased region" description="Basic residues" evidence="2">
    <location>
        <begin position="229"/>
        <end position="239"/>
    </location>
</feature>
<dbReference type="PROSITE" id="PS50076">
    <property type="entry name" value="DNAJ_2"/>
    <property type="match status" value="1"/>
</dbReference>
<evidence type="ECO:0000313" key="4">
    <source>
        <dbReference type="EMBL" id="KAK7241300.1"/>
    </source>
</evidence>
<evidence type="ECO:0000259" key="3">
    <source>
        <dbReference type="PROSITE" id="PS50076"/>
    </source>
</evidence>
<keyword evidence="1" id="KW-0143">Chaperone</keyword>
<dbReference type="InterPro" id="IPR018253">
    <property type="entry name" value="DnaJ_domain_CS"/>
</dbReference>
<dbReference type="PANTHER" id="PTHR44360:SF1">
    <property type="entry name" value="DNAJ HOMOLOG SUBFAMILY B MEMBER 9"/>
    <property type="match status" value="1"/>
</dbReference>
<gene>
    <name evidence="4" type="ORF">SO694_00050155</name>
</gene>
<feature type="compositionally biased region" description="Basic residues" evidence="2">
    <location>
        <begin position="74"/>
        <end position="89"/>
    </location>
</feature>
<dbReference type="SMART" id="SM00271">
    <property type="entry name" value="DnaJ"/>
    <property type="match status" value="1"/>
</dbReference>
<proteinExistence type="predicted"/>
<feature type="region of interest" description="Disordered" evidence="2">
    <location>
        <begin position="37"/>
        <end position="89"/>
    </location>
</feature>
<name>A0ABR1FYW2_AURAN</name>
<accession>A0ABR1FYW2</accession>
<protein>
    <submittedName>
        <fullName evidence="4">Protein folding</fullName>
    </submittedName>
</protein>
<comment type="caution">
    <text evidence="4">The sequence shown here is derived from an EMBL/GenBank/DDBJ whole genome shotgun (WGS) entry which is preliminary data.</text>
</comment>
<feature type="domain" description="J" evidence="3">
    <location>
        <begin position="415"/>
        <end position="477"/>
    </location>
</feature>
<dbReference type="Gene3D" id="1.10.287.110">
    <property type="entry name" value="DnaJ domain"/>
    <property type="match status" value="1"/>
</dbReference>
<feature type="compositionally biased region" description="Basic residues" evidence="2">
    <location>
        <begin position="277"/>
        <end position="286"/>
    </location>
</feature>
<dbReference type="SUPFAM" id="SSF46565">
    <property type="entry name" value="Chaperone J-domain"/>
    <property type="match status" value="1"/>
</dbReference>
<feature type="compositionally biased region" description="Low complexity" evidence="2">
    <location>
        <begin position="206"/>
        <end position="228"/>
    </location>
</feature>
<feature type="region of interest" description="Disordered" evidence="2">
    <location>
        <begin position="503"/>
        <end position="533"/>
    </location>
</feature>
<dbReference type="InterPro" id="IPR036869">
    <property type="entry name" value="J_dom_sf"/>
</dbReference>
<sequence length="533" mass="56885">MASAQVDGYAGVDGARKEWLLVDEAGRDVLAAPGKHYLPGAREGLAPRPPRVPLLGRRRRRRDARGRAGLLGPRRARQGRRRRRARRGAAARWRALRDGKIFDVGAWRLRRAAGADVAAAAGADVAAAGDAGDDVRPWQIVGIMSRERLGELLEQKRQYDEDAARARRRGGGGAATEAVAFLPAASAGAGLVADAEACAADRRARAAPGALAPPRTSAATATSTAPTRCSRRRTGRGRRATASSGPRRASARGGGRLFARRDLARRKAARAADGRAARRRPRRGAPRARPGVLRPDLGLPCDALDALEALYALDRTFPGWARGSCAATRARAAPCCARAAATDLCVGQRVETTAALDGFWAAGDAATVVGVAAPGAPVALRMARSGRLIDVQRDRVAAVADDGEIGAPGGEPPFDPYAALGVACDFSPEELRRAYRSASRDAHPDKEGGSQAKFTAVARAYEVLGDDRRRADYDAGLDLPGERAQGFTLAEELRTHYFPELRPFHPFGDPQENRRDQEARDAAQAERAKKSWW</sequence>
<dbReference type="InterPro" id="IPR051948">
    <property type="entry name" value="Hsp70_co-chaperone_J-domain"/>
</dbReference>
<feature type="compositionally biased region" description="Basic and acidic residues" evidence="2">
    <location>
        <begin position="511"/>
        <end position="533"/>
    </location>
</feature>
<evidence type="ECO:0000256" key="2">
    <source>
        <dbReference type="SAM" id="MobiDB-lite"/>
    </source>
</evidence>